<protein>
    <submittedName>
        <fullName evidence="1">Uncharacterized protein</fullName>
    </submittedName>
</protein>
<sequence length="144" mass="14887">MNTVVAQGKLGLGETVTQGGQGIDQQGLVTGGSGVDQGDPAGVFVLGAVGQRPHRGVREVWGPVVNAGSHRVTGQDDQMSAQRLGASQPVLQLSQHLLGQSVHPRQRVVLGRPRQGQRPDHQIGVIQVGMGQIGVCRGLVQAGG</sequence>
<evidence type="ECO:0000313" key="1">
    <source>
        <dbReference type="EMBL" id="SOJ55758.1"/>
    </source>
</evidence>
<dbReference type="AlphaFoldDB" id="A0A7Z7ILE5"/>
<comment type="caution">
    <text evidence="1">The sequence shown here is derived from an EMBL/GenBank/DDBJ whole genome shotgun (WGS) entry which is preliminary data.</text>
</comment>
<keyword evidence="2" id="KW-1185">Reference proteome</keyword>
<evidence type="ECO:0000313" key="2">
    <source>
        <dbReference type="Proteomes" id="UP000554965"/>
    </source>
</evidence>
<reference evidence="1 2" key="1">
    <citation type="submission" date="2017-10" db="EMBL/GenBank/DDBJ databases">
        <authorList>
            <consortium name="Urmite Genomes"/>
        </authorList>
    </citation>
    <scope>NUCLEOTIDE SEQUENCE [LARGE SCALE GENOMIC DNA]</scope>
    <source>
        <strain evidence="1 2">FB-527</strain>
    </source>
</reference>
<organism evidence="1 2">
    <name type="scientific">Mycobacterium simulans</name>
    <dbReference type="NCBI Taxonomy" id="627089"/>
    <lineage>
        <taxon>Bacteria</taxon>
        <taxon>Bacillati</taxon>
        <taxon>Actinomycetota</taxon>
        <taxon>Actinomycetes</taxon>
        <taxon>Mycobacteriales</taxon>
        <taxon>Mycobacteriaceae</taxon>
        <taxon>Mycobacterium</taxon>
    </lineage>
</organism>
<gene>
    <name evidence="1" type="ORF">MSIMFB_03238</name>
</gene>
<dbReference type="EMBL" id="OCTY01000002">
    <property type="protein sequence ID" value="SOJ55758.1"/>
    <property type="molecule type" value="Genomic_DNA"/>
</dbReference>
<proteinExistence type="predicted"/>
<accession>A0A7Z7ILE5</accession>
<dbReference type="Proteomes" id="UP000554965">
    <property type="component" value="Unassembled WGS sequence"/>
</dbReference>
<name>A0A7Z7ILE5_9MYCO</name>